<dbReference type="EC" id="2.3.1.48" evidence="2"/>
<sequence>MATTADHLLPQRLAGVLPDSYTFTVHHISQPPSKCNALYSAPPNQRPDRTYCEGHFLTVSIDVPSTITSASDPNPPPPDKVIILGLEVIVYTTAFSTTIFISKADSTGYLNLLNLPKGTSSPIREVCTTFIDYLIESRKRKDVQLVVSLFARAQSQYLFPGSVDNPGKHVLDDRGLIKWWCRVLNPLVEATPSSTNPVGVKAYLVVPGLDAHETKAFVPRTAPSSGWSMTHPLREISHYTKEFDWVPARCLIPKFPDDPKSRFRDELDDESARSGEMKNTGNWKSVKSLETFWEMMAFRQECSSGRMTGFMWLVSDVAPQRSDGDSTSVPCTSLNESSRPAIPETPKKQRIQVTQVTPSTTPRKLFRSKIDQALTDSEVDTRRDKAEKKQKEKEKKKRRGGFVLTREPRVKTSYHPSFSKIPVSTPHYYWPAVGRGERVIGDADLKHIVELVQHLDFSTLDKAVASTKRLIREASEGREWGWDVVGTKKMPTSARLAGASTDGKVTNDLSGLVKRRRAPEGENTNGFQSPVNVLTDGLVRKKPKI</sequence>
<evidence type="ECO:0000313" key="12">
    <source>
        <dbReference type="Proteomes" id="UP001175261"/>
    </source>
</evidence>
<feature type="compositionally biased region" description="Polar residues" evidence="10">
    <location>
        <begin position="325"/>
        <end position="338"/>
    </location>
</feature>
<dbReference type="GO" id="GO:0006974">
    <property type="term" value="P:DNA damage response"/>
    <property type="evidence" value="ECO:0007669"/>
    <property type="project" value="UniProtKB-KW"/>
</dbReference>
<evidence type="ECO:0000256" key="2">
    <source>
        <dbReference type="ARBA" id="ARBA00013184"/>
    </source>
</evidence>
<gene>
    <name evidence="11" type="ORF">NLU13_9719</name>
</gene>
<dbReference type="InterPro" id="IPR051236">
    <property type="entry name" value="HAT_RTT109-like"/>
</dbReference>
<feature type="region of interest" description="Disordered" evidence="10">
    <location>
        <begin position="319"/>
        <end position="400"/>
    </location>
</feature>
<keyword evidence="12" id="KW-1185">Reference proteome</keyword>
<keyword evidence="4" id="KW-0227">DNA damage</keyword>
<dbReference type="PROSITE" id="PS51728">
    <property type="entry name" value="RTT109_HAT"/>
    <property type="match status" value="1"/>
</dbReference>
<dbReference type="AlphaFoldDB" id="A0AA39L4G3"/>
<keyword evidence="3" id="KW-0808">Transferase</keyword>
<comment type="subcellular location">
    <subcellularLocation>
        <location evidence="1">Nucleus</location>
    </subcellularLocation>
</comment>
<evidence type="ECO:0000256" key="8">
    <source>
        <dbReference type="ARBA" id="ARBA00023242"/>
    </source>
</evidence>
<evidence type="ECO:0000256" key="3">
    <source>
        <dbReference type="ARBA" id="ARBA00022679"/>
    </source>
</evidence>
<keyword evidence="5" id="KW-0007">Acetylation</keyword>
<dbReference type="GO" id="GO:0032931">
    <property type="term" value="F:histone H3K56 acetyltransferase activity"/>
    <property type="evidence" value="ECO:0007669"/>
    <property type="project" value="TreeGrafter"/>
</dbReference>
<dbReference type="PANTHER" id="PTHR31571:SF2">
    <property type="entry name" value="HISTONE ACETYLTRANSFERASE RTT109"/>
    <property type="match status" value="1"/>
</dbReference>
<accession>A0AA39L4G3</accession>
<dbReference type="SMART" id="SM01250">
    <property type="entry name" value="KAT11"/>
    <property type="match status" value="1"/>
</dbReference>
<dbReference type="InterPro" id="IPR016849">
    <property type="entry name" value="Rtt109"/>
</dbReference>
<name>A0AA39L4G3_SARSR</name>
<dbReference type="InterPro" id="IPR013178">
    <property type="entry name" value="Histone_AcTrfase_Rtt109/CBP"/>
</dbReference>
<proteinExistence type="predicted"/>
<evidence type="ECO:0000256" key="10">
    <source>
        <dbReference type="SAM" id="MobiDB-lite"/>
    </source>
</evidence>
<protein>
    <recommendedName>
        <fullName evidence="2">histone acetyltransferase</fullName>
        <ecNumber evidence="2">2.3.1.48</ecNumber>
    </recommendedName>
</protein>
<evidence type="ECO:0000256" key="4">
    <source>
        <dbReference type="ARBA" id="ARBA00022763"/>
    </source>
</evidence>
<dbReference type="EMBL" id="JAPDFR010000009">
    <property type="protein sequence ID" value="KAK0383808.1"/>
    <property type="molecule type" value="Genomic_DNA"/>
</dbReference>
<dbReference type="GO" id="GO:0005634">
    <property type="term" value="C:nucleus"/>
    <property type="evidence" value="ECO:0007669"/>
    <property type="project" value="UniProtKB-SubCell"/>
</dbReference>
<evidence type="ECO:0000256" key="1">
    <source>
        <dbReference type="ARBA" id="ARBA00004123"/>
    </source>
</evidence>
<organism evidence="11 12">
    <name type="scientific">Sarocladium strictum</name>
    <name type="common">Black bundle disease fungus</name>
    <name type="synonym">Acremonium strictum</name>
    <dbReference type="NCBI Taxonomy" id="5046"/>
    <lineage>
        <taxon>Eukaryota</taxon>
        <taxon>Fungi</taxon>
        <taxon>Dikarya</taxon>
        <taxon>Ascomycota</taxon>
        <taxon>Pezizomycotina</taxon>
        <taxon>Sordariomycetes</taxon>
        <taxon>Hypocreomycetidae</taxon>
        <taxon>Hypocreales</taxon>
        <taxon>Sarocladiaceae</taxon>
        <taxon>Sarocladium</taxon>
    </lineage>
</organism>
<evidence type="ECO:0000256" key="9">
    <source>
        <dbReference type="ARBA" id="ARBA00048940"/>
    </source>
</evidence>
<dbReference type="PANTHER" id="PTHR31571">
    <property type="entry name" value="ALTERED INHERITANCE OF MITOCHONDRIA PROTEIN 6"/>
    <property type="match status" value="1"/>
</dbReference>
<evidence type="ECO:0000256" key="5">
    <source>
        <dbReference type="ARBA" id="ARBA00022990"/>
    </source>
</evidence>
<comment type="catalytic activity">
    <reaction evidence="9">
        <text>L-lysyl-[histone] + acetyl-CoA = N(6)-acetyl-L-lysyl-[histone] + CoA + H(+)</text>
        <dbReference type="Rhea" id="RHEA:21992"/>
        <dbReference type="Rhea" id="RHEA-COMP:9845"/>
        <dbReference type="Rhea" id="RHEA-COMP:11338"/>
        <dbReference type="ChEBI" id="CHEBI:15378"/>
        <dbReference type="ChEBI" id="CHEBI:29969"/>
        <dbReference type="ChEBI" id="CHEBI:57287"/>
        <dbReference type="ChEBI" id="CHEBI:57288"/>
        <dbReference type="ChEBI" id="CHEBI:61930"/>
        <dbReference type="EC" id="2.3.1.48"/>
    </reaction>
    <physiologicalReaction direction="left-to-right" evidence="9">
        <dbReference type="Rhea" id="RHEA:21993"/>
    </physiologicalReaction>
</comment>
<comment type="caution">
    <text evidence="11">The sequence shown here is derived from an EMBL/GenBank/DDBJ whole genome shotgun (WGS) entry which is preliminary data.</text>
</comment>
<keyword evidence="6" id="KW-0805">Transcription regulation</keyword>
<dbReference type="GO" id="GO:0006355">
    <property type="term" value="P:regulation of DNA-templated transcription"/>
    <property type="evidence" value="ECO:0007669"/>
    <property type="project" value="InterPro"/>
</dbReference>
<dbReference type="Proteomes" id="UP001175261">
    <property type="component" value="Unassembled WGS sequence"/>
</dbReference>
<reference evidence="11" key="1">
    <citation type="submission" date="2022-10" db="EMBL/GenBank/DDBJ databases">
        <title>Determination and structural analysis of whole genome sequence of Sarocladium strictum F4-1.</title>
        <authorList>
            <person name="Hu L."/>
            <person name="Jiang Y."/>
        </authorList>
    </citation>
    <scope>NUCLEOTIDE SEQUENCE</scope>
    <source>
        <strain evidence="11">F4-1</strain>
    </source>
</reference>
<feature type="compositionally biased region" description="Basic and acidic residues" evidence="10">
    <location>
        <begin position="379"/>
        <end position="393"/>
    </location>
</feature>
<evidence type="ECO:0000256" key="6">
    <source>
        <dbReference type="ARBA" id="ARBA00023015"/>
    </source>
</evidence>
<evidence type="ECO:0000313" key="11">
    <source>
        <dbReference type="EMBL" id="KAK0383808.1"/>
    </source>
</evidence>
<feature type="compositionally biased region" description="Polar residues" evidence="10">
    <location>
        <begin position="351"/>
        <end position="362"/>
    </location>
</feature>
<keyword evidence="7" id="KW-0804">Transcription</keyword>
<dbReference type="Pfam" id="PF08214">
    <property type="entry name" value="HAT_KAT11"/>
    <property type="match status" value="1"/>
</dbReference>
<evidence type="ECO:0000256" key="7">
    <source>
        <dbReference type="ARBA" id="ARBA00023163"/>
    </source>
</evidence>
<keyword evidence="8" id="KW-0539">Nucleus</keyword>